<dbReference type="CDD" id="cd17532">
    <property type="entry name" value="REC_LytTR_AlgR-like"/>
    <property type="match status" value="1"/>
</dbReference>
<keyword evidence="9" id="KW-1185">Reference proteome</keyword>
<dbReference type="SMART" id="SM00448">
    <property type="entry name" value="REC"/>
    <property type="match status" value="1"/>
</dbReference>
<evidence type="ECO:0000313" key="8">
    <source>
        <dbReference type="EMBL" id="MFB9325097.1"/>
    </source>
</evidence>
<protein>
    <submittedName>
        <fullName evidence="8">LytR/AlgR family response regulator transcription factor</fullName>
    </submittedName>
</protein>
<accession>A0ABV5KIP7</accession>
<evidence type="ECO:0000256" key="1">
    <source>
        <dbReference type="ARBA" id="ARBA00022553"/>
    </source>
</evidence>
<dbReference type="RefSeq" id="WP_377490259.1">
    <property type="nucleotide sequence ID" value="NZ_JBHMDO010000008.1"/>
</dbReference>
<proteinExistence type="predicted"/>
<keyword evidence="2" id="KW-0805">Transcription regulation</keyword>
<comment type="caution">
    <text evidence="8">The sequence shown here is derived from an EMBL/GenBank/DDBJ whole genome shotgun (WGS) entry which is preliminary data.</text>
</comment>
<evidence type="ECO:0000256" key="4">
    <source>
        <dbReference type="ARBA" id="ARBA00023163"/>
    </source>
</evidence>
<evidence type="ECO:0000256" key="3">
    <source>
        <dbReference type="ARBA" id="ARBA00023125"/>
    </source>
</evidence>
<dbReference type="InterPro" id="IPR039420">
    <property type="entry name" value="WalR-like"/>
</dbReference>
<dbReference type="PANTHER" id="PTHR48111:SF17">
    <property type="entry name" value="TRANSCRIPTIONAL REGULATORY PROTEIN YPDB"/>
    <property type="match status" value="1"/>
</dbReference>
<name>A0ABV5KIP7_9BACL</name>
<gene>
    <name evidence="8" type="ORF">ACFFSY_04065</name>
</gene>
<evidence type="ECO:0000259" key="7">
    <source>
        <dbReference type="PROSITE" id="PS50930"/>
    </source>
</evidence>
<dbReference type="Pfam" id="PF00072">
    <property type="entry name" value="Response_reg"/>
    <property type="match status" value="1"/>
</dbReference>
<dbReference type="PANTHER" id="PTHR48111">
    <property type="entry name" value="REGULATOR OF RPOS"/>
    <property type="match status" value="1"/>
</dbReference>
<dbReference type="Proteomes" id="UP001589747">
    <property type="component" value="Unassembled WGS sequence"/>
</dbReference>
<evidence type="ECO:0000313" key="9">
    <source>
        <dbReference type="Proteomes" id="UP001589747"/>
    </source>
</evidence>
<evidence type="ECO:0000256" key="2">
    <source>
        <dbReference type="ARBA" id="ARBA00023015"/>
    </source>
</evidence>
<keyword evidence="4" id="KW-0804">Transcription</keyword>
<dbReference type="InterPro" id="IPR001789">
    <property type="entry name" value="Sig_transdc_resp-reg_receiver"/>
</dbReference>
<feature type="modified residue" description="4-aspartylphosphate" evidence="5">
    <location>
        <position position="55"/>
    </location>
</feature>
<reference evidence="8 9" key="1">
    <citation type="submission" date="2024-09" db="EMBL/GenBank/DDBJ databases">
        <authorList>
            <person name="Sun Q."/>
            <person name="Mori K."/>
        </authorList>
    </citation>
    <scope>NUCLEOTIDE SEQUENCE [LARGE SCALE GENOMIC DNA]</scope>
    <source>
        <strain evidence="8 9">TISTR 2452</strain>
    </source>
</reference>
<feature type="domain" description="HTH LytTR-type" evidence="7">
    <location>
        <begin position="152"/>
        <end position="258"/>
    </location>
</feature>
<keyword evidence="3" id="KW-0238">DNA-binding</keyword>
<dbReference type="InterPro" id="IPR011006">
    <property type="entry name" value="CheY-like_superfamily"/>
</dbReference>
<dbReference type="InterPro" id="IPR007492">
    <property type="entry name" value="LytTR_DNA-bd_dom"/>
</dbReference>
<evidence type="ECO:0000256" key="5">
    <source>
        <dbReference type="PROSITE-ProRule" id="PRU00169"/>
    </source>
</evidence>
<evidence type="ECO:0000259" key="6">
    <source>
        <dbReference type="PROSITE" id="PS50110"/>
    </source>
</evidence>
<feature type="domain" description="Response regulatory" evidence="6">
    <location>
        <begin position="4"/>
        <end position="118"/>
    </location>
</feature>
<dbReference type="EMBL" id="JBHMDO010000008">
    <property type="protein sequence ID" value="MFB9325097.1"/>
    <property type="molecule type" value="Genomic_DNA"/>
</dbReference>
<organism evidence="8 9">
    <name type="scientific">Paenibacillus aurantiacus</name>
    <dbReference type="NCBI Taxonomy" id="1936118"/>
    <lineage>
        <taxon>Bacteria</taxon>
        <taxon>Bacillati</taxon>
        <taxon>Bacillota</taxon>
        <taxon>Bacilli</taxon>
        <taxon>Bacillales</taxon>
        <taxon>Paenibacillaceae</taxon>
        <taxon>Paenibacillus</taxon>
    </lineage>
</organism>
<dbReference type="SMART" id="SM00850">
    <property type="entry name" value="LytTR"/>
    <property type="match status" value="1"/>
</dbReference>
<dbReference type="Gene3D" id="2.40.50.1020">
    <property type="entry name" value="LytTr DNA-binding domain"/>
    <property type="match status" value="1"/>
</dbReference>
<keyword evidence="1 5" id="KW-0597">Phosphoprotein</keyword>
<dbReference type="SUPFAM" id="SSF52172">
    <property type="entry name" value="CheY-like"/>
    <property type="match status" value="1"/>
</dbReference>
<dbReference type="Pfam" id="PF04397">
    <property type="entry name" value="LytTR"/>
    <property type="match status" value="1"/>
</dbReference>
<dbReference type="Gene3D" id="3.40.50.2300">
    <property type="match status" value="1"/>
</dbReference>
<sequence>MKLTILIAEDERLAREELAYWLAKEPDIELLEMAASGAAALELAAKHKPDVVFMDIEMPEMDGIQAAQRLAAGAEMPLLVFTTAYDRHAIEAFRLGAVDYLLKPYEAARLSQTLGRIRSRAALRRPAREAASAGDGVFRPVSASPVPKRGKLLIEDGGRMVVVEAQQCLYAVKEEKSTRLHLTDGRTFVTKQTLQELEDRLGEGFFRPHRSYLINLDGIEAIEPWFNGAYNALLKGAGRTCIPVSRVAAKEMIRLLSGEG</sequence>
<dbReference type="PROSITE" id="PS50930">
    <property type="entry name" value="HTH_LYTTR"/>
    <property type="match status" value="1"/>
</dbReference>
<dbReference type="PROSITE" id="PS50110">
    <property type="entry name" value="RESPONSE_REGULATORY"/>
    <property type="match status" value="1"/>
</dbReference>